<feature type="domain" description="BAG" evidence="3">
    <location>
        <begin position="533"/>
        <end position="610"/>
    </location>
</feature>
<sequence length="1101" mass="122732">MEPMYMNMHSYPNQNGQIHYRPHCFSGMDAQPSMNYGCWPWGGNYGYAPPGAYHGCCNHAFMPPHCAWGSPYSHVPPHHCAGNYPHFPVQYMPPPPYNVVEHPRYEYEKNVPVEHHCCGCSNHPLHQKEQRNVRIEEEEPEMERRKNDSLVPSQFKNSPYPIVWLPPEYKEGEKVKNTEGRKDDSRDVKVHENGKIVEQQPAFWNRWLPRDLNNVVSSKQRGDGEDNYHKNDDGKTNIQFPLYWIPYKPDDAERENHKVKDVDAKRSLESEKGSDGEHNFHVNIGNTGDQMASRVKDIPVKEAEQHVGKESSIIQEKGSGASVRDGTDNGDKKIDIVEKVSPTEDSKRKSSSPPKSSKLPPVCLRVDPLPRKKSANAKPRSPIPPGDKQKLEVKTNGASKVLSSGNEEKVKEGKEAKTIAVVDGSTSPEKSMNVKVETPGKVPAKTQDDVPTKQTEERPEEEHMAQKHTVKGQSENIVSAGGKSEEWLGDEEMETNAVKKCRELSEEEAAVIIQSAYRRFAICRWEPVKKLKQISGVREQMADVKRLIQELELSSDVQGRAKQKNIIAETIMSLLLKLDTIQGLHPSIREVRKSVVRELVSLQEKLDTVMNENPENSPGQGPMMRRDHEDALNKGEDVMSSENGNEINPADLQNQIDGGSNSESSELSKTNLIEEVAQVRIEMEAAESSVDEGVKTAEGPSTKDEDEKSNEVLKNDETSIANVDREPIIFGQGSEFSSLKDDSSARATDSAPTDHNAPQSELGELPQGVLDDLGAAEGKNHTAVEADSSKADQLKQLEEALVASPIVQESHYEISNKENHETMEAHEALDLPLNGVELEMKETEIGGSLEDDKTGTEEEVDSEIGGERSEPNECRDRQLENLIADMVEPSEASDERELPMAGICIGTEATYDELHENTVITNSMMEEPQESFTAKEMPRQLLEVEEGNSEGTGLISEHANTCDAVDMVGVERTAEEEQNGGGVSEESLPQITEAESVVDQDCNTEHPLPKQTVKKQQEWEDAAEHGENSAVQVSPAGDDIRATNQKLIEENERLRDMMEKLIKSGEDQLTAISSLSGRVKDLEKRLSRKKKLKVKQCRATR</sequence>
<feature type="compositionally biased region" description="Low complexity" evidence="2">
    <location>
        <begin position="351"/>
        <end position="361"/>
    </location>
</feature>
<feature type="compositionally biased region" description="Basic and acidic residues" evidence="2">
    <location>
        <begin position="701"/>
        <end position="727"/>
    </location>
</feature>
<feature type="region of interest" description="Disordered" evidence="2">
    <location>
        <begin position="1016"/>
        <end position="1041"/>
    </location>
</feature>
<feature type="compositionally biased region" description="Basic and acidic residues" evidence="2">
    <location>
        <begin position="624"/>
        <end position="637"/>
    </location>
</feature>
<dbReference type="GO" id="GO:0009506">
    <property type="term" value="C:plasmodesma"/>
    <property type="evidence" value="ECO:0007669"/>
    <property type="project" value="TreeGrafter"/>
</dbReference>
<keyword evidence="1" id="KW-0143">Chaperone</keyword>
<feature type="compositionally biased region" description="Basic and acidic residues" evidence="2">
    <location>
        <begin position="325"/>
        <end position="348"/>
    </location>
</feature>
<dbReference type="Gene3D" id="1.20.58.120">
    <property type="entry name" value="BAG domain"/>
    <property type="match status" value="1"/>
</dbReference>
<reference evidence="4 5" key="1">
    <citation type="journal article" date="2021" name="Nat. Commun.">
        <title>Incipient diploidization of the medicinal plant Perilla within 10,000 years.</title>
        <authorList>
            <person name="Zhang Y."/>
            <person name="Shen Q."/>
            <person name="Leng L."/>
            <person name="Zhang D."/>
            <person name="Chen S."/>
            <person name="Shi Y."/>
            <person name="Ning Z."/>
            <person name="Chen S."/>
        </authorList>
    </citation>
    <scope>NUCLEOTIDE SEQUENCE [LARGE SCALE GENOMIC DNA]</scope>
    <source>
        <strain evidence="5">cv. PC099</strain>
    </source>
</reference>
<evidence type="ECO:0000256" key="2">
    <source>
        <dbReference type="SAM" id="MobiDB-lite"/>
    </source>
</evidence>
<feature type="compositionally biased region" description="Basic and acidic residues" evidence="2">
    <location>
        <begin position="1016"/>
        <end position="1027"/>
    </location>
</feature>
<feature type="compositionally biased region" description="Basic and acidic residues" evidence="2">
    <location>
        <begin position="844"/>
        <end position="856"/>
    </location>
</feature>
<dbReference type="SUPFAM" id="SSF63491">
    <property type="entry name" value="BAG domain"/>
    <property type="match status" value="1"/>
</dbReference>
<feature type="compositionally biased region" description="Polar residues" evidence="2">
    <location>
        <begin position="640"/>
        <end position="670"/>
    </location>
</feature>
<feature type="compositionally biased region" description="Basic and acidic residues" evidence="2">
    <location>
        <begin position="253"/>
        <end position="280"/>
    </location>
</feature>
<dbReference type="InterPro" id="IPR036533">
    <property type="entry name" value="BAG_dom_sf"/>
</dbReference>
<evidence type="ECO:0000259" key="3">
    <source>
        <dbReference type="PROSITE" id="PS51035"/>
    </source>
</evidence>
<comment type="caution">
    <text evidence="4">The sequence shown here is derived from an EMBL/GenBank/DDBJ whole genome shotgun (WGS) entry which is preliminary data.</text>
</comment>
<feature type="compositionally biased region" description="Basic and acidic residues" evidence="2">
    <location>
        <begin position="446"/>
        <end position="465"/>
    </location>
</feature>
<organism evidence="4 5">
    <name type="scientific">Perilla frutescens var. hirtella</name>
    <name type="common">Perilla citriodora</name>
    <name type="synonym">Perilla setoyensis</name>
    <dbReference type="NCBI Taxonomy" id="608512"/>
    <lineage>
        <taxon>Eukaryota</taxon>
        <taxon>Viridiplantae</taxon>
        <taxon>Streptophyta</taxon>
        <taxon>Embryophyta</taxon>
        <taxon>Tracheophyta</taxon>
        <taxon>Spermatophyta</taxon>
        <taxon>Magnoliopsida</taxon>
        <taxon>eudicotyledons</taxon>
        <taxon>Gunneridae</taxon>
        <taxon>Pentapetalae</taxon>
        <taxon>asterids</taxon>
        <taxon>lamiids</taxon>
        <taxon>Lamiales</taxon>
        <taxon>Lamiaceae</taxon>
        <taxon>Nepetoideae</taxon>
        <taxon>Elsholtzieae</taxon>
        <taxon>Perilla</taxon>
    </lineage>
</organism>
<protein>
    <recommendedName>
        <fullName evidence="3">BAG domain-containing protein</fullName>
    </recommendedName>
</protein>
<dbReference type="EMBL" id="SDAM02029557">
    <property type="protein sequence ID" value="KAH6756469.1"/>
    <property type="molecule type" value="Genomic_DNA"/>
</dbReference>
<keyword evidence="5" id="KW-1185">Reference proteome</keyword>
<evidence type="ECO:0000313" key="5">
    <source>
        <dbReference type="Proteomes" id="UP001190926"/>
    </source>
</evidence>
<feature type="region of interest" description="Disordered" evidence="2">
    <location>
        <begin position="607"/>
        <end position="670"/>
    </location>
</feature>
<feature type="region of interest" description="Disordered" evidence="2">
    <location>
        <begin position="844"/>
        <end position="873"/>
    </location>
</feature>
<gene>
    <name evidence="4" type="ORF">C2S53_002470</name>
</gene>
<dbReference type="SMART" id="SM00264">
    <property type="entry name" value="BAG"/>
    <property type="match status" value="1"/>
</dbReference>
<name>A0AAD4NXM5_PERFH</name>
<dbReference type="PANTHER" id="PTHR33322">
    <property type="entry name" value="BAG DOMAIN CONTAINING PROTEIN, EXPRESSED"/>
    <property type="match status" value="1"/>
</dbReference>
<dbReference type="AlphaFoldDB" id="A0AAD4NXM5"/>
<feature type="region of interest" description="Disordered" evidence="2">
    <location>
        <begin position="253"/>
        <end position="491"/>
    </location>
</feature>
<dbReference type="Proteomes" id="UP001190926">
    <property type="component" value="Unassembled WGS sequence"/>
</dbReference>
<dbReference type="Pfam" id="PF02179">
    <property type="entry name" value="BAG"/>
    <property type="match status" value="1"/>
</dbReference>
<dbReference type="InterPro" id="IPR040400">
    <property type="entry name" value="BAG5/6/7/8"/>
</dbReference>
<feature type="compositionally biased region" description="Basic and acidic residues" evidence="2">
    <location>
        <begin position="406"/>
        <end position="417"/>
    </location>
</feature>
<feature type="compositionally biased region" description="Polar residues" evidence="2">
    <location>
        <begin position="745"/>
        <end position="759"/>
    </location>
</feature>
<dbReference type="FunFam" id="1.20.58.120:FF:000010">
    <property type="entry name" value="BAG family molecular chaperone regulator 6"/>
    <property type="match status" value="1"/>
</dbReference>
<accession>A0AAD4NXM5</accession>
<proteinExistence type="predicted"/>
<dbReference type="PROSITE" id="PS51035">
    <property type="entry name" value="BAG"/>
    <property type="match status" value="1"/>
</dbReference>
<feature type="compositionally biased region" description="Basic and acidic residues" evidence="2">
    <location>
        <begin position="294"/>
        <end position="309"/>
    </location>
</feature>
<feature type="region of interest" description="Disordered" evidence="2">
    <location>
        <begin position="129"/>
        <end position="152"/>
    </location>
</feature>
<evidence type="ECO:0000313" key="4">
    <source>
        <dbReference type="EMBL" id="KAH6756469.1"/>
    </source>
</evidence>
<evidence type="ECO:0000256" key="1">
    <source>
        <dbReference type="ARBA" id="ARBA00023186"/>
    </source>
</evidence>
<feature type="compositionally biased region" description="Polar residues" evidence="2">
    <location>
        <begin position="610"/>
        <end position="619"/>
    </location>
</feature>
<feature type="compositionally biased region" description="Polar residues" evidence="2">
    <location>
        <begin position="396"/>
        <end position="405"/>
    </location>
</feature>
<dbReference type="GO" id="GO:0006457">
    <property type="term" value="P:protein folding"/>
    <property type="evidence" value="ECO:0007669"/>
    <property type="project" value="TreeGrafter"/>
</dbReference>
<dbReference type="InterPro" id="IPR003103">
    <property type="entry name" value="BAG_domain"/>
</dbReference>
<feature type="compositionally biased region" description="Basic and acidic residues" evidence="2">
    <location>
        <begin position="778"/>
        <end position="791"/>
    </location>
</feature>
<feature type="region of interest" description="Disordered" evidence="2">
    <location>
        <begin position="684"/>
        <end position="791"/>
    </location>
</feature>
<dbReference type="GO" id="GO:0051087">
    <property type="term" value="F:protein-folding chaperone binding"/>
    <property type="evidence" value="ECO:0007669"/>
    <property type="project" value="InterPro"/>
</dbReference>
<dbReference type="PANTHER" id="PTHR33322:SF16">
    <property type="entry name" value="BAG FAMILY MOLECULAR CHAPERONE REGULATOR 6"/>
    <property type="match status" value="1"/>
</dbReference>